<evidence type="ECO:0000313" key="4">
    <source>
        <dbReference type="Proteomes" id="UP000053815"/>
    </source>
</evidence>
<gene>
    <name evidence="3" type="ORF">MAM1_0008d00936</name>
</gene>
<dbReference type="CDD" id="cd13971">
    <property type="entry name" value="ADCK2-like"/>
    <property type="match status" value="1"/>
</dbReference>
<organism evidence="3">
    <name type="scientific">Mucor ambiguus</name>
    <dbReference type="NCBI Taxonomy" id="91626"/>
    <lineage>
        <taxon>Eukaryota</taxon>
        <taxon>Fungi</taxon>
        <taxon>Fungi incertae sedis</taxon>
        <taxon>Mucoromycota</taxon>
        <taxon>Mucoromycotina</taxon>
        <taxon>Mucoromycetes</taxon>
        <taxon>Mucorales</taxon>
        <taxon>Mucorineae</taxon>
        <taxon>Mucoraceae</taxon>
        <taxon>Mucor</taxon>
    </lineage>
</organism>
<dbReference type="InterPro" id="IPR044095">
    <property type="entry name" value="ADCK2_dom"/>
</dbReference>
<dbReference type="PANTHER" id="PTHR45890:SF1">
    <property type="entry name" value="AARF DOMAIN CONTAINING KINASE 2"/>
    <property type="match status" value="1"/>
</dbReference>
<proteinExistence type="inferred from homology"/>
<dbReference type="STRING" id="91626.A0A0C9MHQ2"/>
<dbReference type="Pfam" id="PF03109">
    <property type="entry name" value="ABC1"/>
    <property type="match status" value="2"/>
</dbReference>
<accession>A0A0C9MHQ2</accession>
<comment type="similarity">
    <text evidence="1">Belongs to the protein kinase superfamily. ADCK protein kinase family.</text>
</comment>
<dbReference type="SUPFAM" id="SSF56112">
    <property type="entry name" value="Protein kinase-like (PK-like)"/>
    <property type="match status" value="1"/>
</dbReference>
<dbReference type="GO" id="GO:0005524">
    <property type="term" value="F:ATP binding"/>
    <property type="evidence" value="ECO:0007669"/>
    <property type="project" value="InterPro"/>
</dbReference>
<dbReference type="InterPro" id="IPR052402">
    <property type="entry name" value="ADCK_kinase"/>
</dbReference>
<dbReference type="InterPro" id="IPR004147">
    <property type="entry name" value="ABC1_dom"/>
</dbReference>
<reference evidence="3" key="1">
    <citation type="submission" date="2014-09" db="EMBL/GenBank/DDBJ databases">
        <title>Draft genome sequence of an oleaginous Mucoromycotina fungus Mucor ambiguus NBRC6742.</title>
        <authorList>
            <person name="Takeda I."/>
            <person name="Yamane N."/>
            <person name="Morita T."/>
            <person name="Tamano K."/>
            <person name="Machida M."/>
            <person name="Baker S."/>
            <person name="Koike H."/>
        </authorList>
    </citation>
    <scope>NUCLEOTIDE SEQUENCE</scope>
    <source>
        <strain evidence="3">NBRC 6742</strain>
    </source>
</reference>
<dbReference type="PANTHER" id="PTHR45890">
    <property type="entry name" value="AARF DOMAIN CONTAINING KINASE 2 (PREDICTED)"/>
    <property type="match status" value="1"/>
</dbReference>
<evidence type="ECO:0000259" key="2">
    <source>
        <dbReference type="PROSITE" id="PS50011"/>
    </source>
</evidence>
<dbReference type="EMBL" id="DF836297">
    <property type="protein sequence ID" value="GAN01503.1"/>
    <property type="molecule type" value="Genomic_DNA"/>
</dbReference>
<dbReference type="InterPro" id="IPR000719">
    <property type="entry name" value="Prot_kinase_dom"/>
</dbReference>
<sequence length="699" mass="80100">MHRLPLQKALLRSCVHHYRHQQHSRLLTTRSFSFGKGAKQSTRRLLRPAIILTTQAYRFKGSLALLASTPFHLHSVDKKAVRVGSIDSPATPAEIEHAELTHESRFMLIRLCKRIIEFLDVYILEPILTIRRLTHILLLFLPVAITVPIVFFGQKENEDEKAGTLWWYDFLATQMERAGPTFIKLAQWVASRTDLFPLALCTRLSKLHSHVDPHPFSYTQKVIEEAFGRPLDQVFTELNPEPLGVGAIAQVYKARIRPEILLGHDADQFSLQDNTITSDSVQTLDSEGNSIMLHTAVAIKVLHPKARQVVQRDLIIMECVARLLTLIPTIHWLSLPDEVRVFGEMMKEQLDLRGEGNNLKRFNEYFADSRDVKFPKSLAAFTTKDMLLEEYVKGIPLDLFLNQASFTRKNELEPIFDHKVADIGLNAFLHMLIFYNFVHADLHPGNIMVEFYKPSAHHPLRLAWSKLLGRELKDDGELAVNRILAVKHDPEAVQKELESLQREGYSPRLVFIDTGLVNELNDINRRNFLDLFQAVAQFDGYRVGELMVERCRSPEAVIQADVFALRMQNLILGLKQNTFHLGTVKIGNLLHETMNMVRSHHVKMEGDFINVVVSIMLLEGIGRQLNPDLDLFKNALPVLRDYSIKEGGKAALEEMKDPQLRGGHWIKVWIFLELRNYLGRNTRDEEWLQLCDILSPNTV</sequence>
<feature type="domain" description="Protein kinase" evidence="2">
    <location>
        <begin position="237"/>
        <end position="639"/>
    </location>
</feature>
<evidence type="ECO:0000313" key="3">
    <source>
        <dbReference type="EMBL" id="GAN01503.1"/>
    </source>
</evidence>
<evidence type="ECO:0000256" key="1">
    <source>
        <dbReference type="ARBA" id="ARBA00009670"/>
    </source>
</evidence>
<dbReference type="GO" id="GO:0055091">
    <property type="term" value="P:phospholipid homeostasis"/>
    <property type="evidence" value="ECO:0007669"/>
    <property type="project" value="EnsemblFungi"/>
</dbReference>
<dbReference type="OrthoDB" id="1290869at2759"/>
<name>A0A0C9MHQ2_9FUNG</name>
<dbReference type="GO" id="GO:0005743">
    <property type="term" value="C:mitochondrial inner membrane"/>
    <property type="evidence" value="ECO:0007669"/>
    <property type="project" value="EnsemblFungi"/>
</dbReference>
<dbReference type="Proteomes" id="UP000053815">
    <property type="component" value="Unassembled WGS sequence"/>
</dbReference>
<keyword evidence="4" id="KW-1185">Reference proteome</keyword>
<dbReference type="PROSITE" id="PS50011">
    <property type="entry name" value="PROTEIN_KINASE_DOM"/>
    <property type="match status" value="1"/>
</dbReference>
<dbReference type="GO" id="GO:0004672">
    <property type="term" value="F:protein kinase activity"/>
    <property type="evidence" value="ECO:0007669"/>
    <property type="project" value="InterPro"/>
</dbReference>
<protein>
    <submittedName>
        <fullName evidence="3">ABC1 family protein</fullName>
    </submittedName>
</protein>
<dbReference type="InterPro" id="IPR011009">
    <property type="entry name" value="Kinase-like_dom_sf"/>
</dbReference>
<dbReference type="GO" id="GO:0007005">
    <property type="term" value="P:mitochondrion organization"/>
    <property type="evidence" value="ECO:0007669"/>
    <property type="project" value="EnsemblFungi"/>
</dbReference>
<dbReference type="AlphaFoldDB" id="A0A0C9MHQ2"/>
<dbReference type="GO" id="GO:0044289">
    <property type="term" value="C:mitochondrial inner-outer membrane contact site"/>
    <property type="evidence" value="ECO:0007669"/>
    <property type="project" value="EnsemblFungi"/>
</dbReference>